<dbReference type="AlphaFoldDB" id="A0AA35PX74"/>
<proteinExistence type="predicted"/>
<accession>A0AA35PX74</accession>
<dbReference type="InterPro" id="IPR012338">
    <property type="entry name" value="Beta-lactam/transpept-like"/>
</dbReference>
<name>A0AA35PX74_9HYPO</name>
<protein>
    <recommendedName>
        <fullName evidence="1">Beta-lactamase-related domain-containing protein</fullName>
    </recommendedName>
</protein>
<evidence type="ECO:0000313" key="3">
    <source>
        <dbReference type="Proteomes" id="UP001160390"/>
    </source>
</evidence>
<dbReference type="InterPro" id="IPR001466">
    <property type="entry name" value="Beta-lactam-related"/>
</dbReference>
<organism evidence="2 3">
    <name type="scientific">Clonostachys chloroleuca</name>
    <dbReference type="NCBI Taxonomy" id="1926264"/>
    <lineage>
        <taxon>Eukaryota</taxon>
        <taxon>Fungi</taxon>
        <taxon>Dikarya</taxon>
        <taxon>Ascomycota</taxon>
        <taxon>Pezizomycotina</taxon>
        <taxon>Sordariomycetes</taxon>
        <taxon>Hypocreomycetidae</taxon>
        <taxon>Hypocreales</taxon>
        <taxon>Bionectriaceae</taxon>
        <taxon>Clonostachys</taxon>
    </lineage>
</organism>
<evidence type="ECO:0000259" key="1">
    <source>
        <dbReference type="Pfam" id="PF00144"/>
    </source>
</evidence>
<keyword evidence="3" id="KW-1185">Reference proteome</keyword>
<evidence type="ECO:0000313" key="2">
    <source>
        <dbReference type="EMBL" id="CAI6086832.1"/>
    </source>
</evidence>
<dbReference type="SUPFAM" id="SSF56601">
    <property type="entry name" value="beta-lactamase/transpeptidase-like"/>
    <property type="match status" value="1"/>
</dbReference>
<dbReference type="Pfam" id="PF00144">
    <property type="entry name" value="Beta-lactamase"/>
    <property type="match status" value="1"/>
</dbReference>
<dbReference type="PANTHER" id="PTHR43283:SF3">
    <property type="entry name" value="BETA-LACTAMASE FAMILY PROTEIN (AFU_ORTHOLOGUE AFUA_5G07500)"/>
    <property type="match status" value="1"/>
</dbReference>
<gene>
    <name evidence="2" type="ORF">CCHLO57077_00009878</name>
</gene>
<dbReference type="Gene3D" id="3.40.710.10">
    <property type="entry name" value="DD-peptidase/beta-lactamase superfamily"/>
    <property type="match status" value="1"/>
</dbReference>
<dbReference type="InterPro" id="IPR050789">
    <property type="entry name" value="Diverse_Enzym_Activities"/>
</dbReference>
<dbReference type="PANTHER" id="PTHR43283">
    <property type="entry name" value="BETA-LACTAMASE-RELATED"/>
    <property type="match status" value="1"/>
</dbReference>
<comment type="caution">
    <text evidence="2">The sequence shown here is derived from an EMBL/GenBank/DDBJ whole genome shotgun (WGS) entry which is preliminary data.</text>
</comment>
<dbReference type="Proteomes" id="UP001160390">
    <property type="component" value="Unassembled WGS sequence"/>
</dbReference>
<feature type="domain" description="Beta-lactamase-related" evidence="1">
    <location>
        <begin position="24"/>
        <end position="392"/>
    </location>
</feature>
<dbReference type="EMBL" id="CABFNP030000789">
    <property type="protein sequence ID" value="CAI6086832.1"/>
    <property type="molecule type" value="Genomic_DNA"/>
</dbReference>
<reference evidence="2" key="1">
    <citation type="submission" date="2023-01" db="EMBL/GenBank/DDBJ databases">
        <authorList>
            <person name="Piombo E."/>
        </authorList>
    </citation>
    <scope>NUCLEOTIDE SEQUENCE</scope>
</reference>
<sequence>MSSLSAQSLDSLRALVDGTTVDQELGLAGVTVVVVDREGKELFAHSSGKRGLASDEPMTLENIFWIASCTKMLTGVSCMQLVERGVLSLDDGEQLENLCPELKTLQVLRPDGTLEEKKKKITLRMLLTHTAGFGYTFFNERLRDWSLPGGFDEFSGRIEDMVMPLLFQPGEGWEYGVNIDWAGIALERVTGLKLNDYMQKNIFQPLALTEMSMIPNKEMRSKLAYMHQREKDGKLRPRDHLQRVPIVVDLADEKKVGEVFNSGGAGIFARPQEYCKVLAVLLNDGTCPRTSHQLLKKETVQEMFTNQIADFPNFGRQGIPPSKPDLTNPIPDLYPVAASQPQGWGLTFMLPNSTATGRSQPTGQWAGLANLFWWCDREKGVAGMIASQVLPFADAQVLGLWGQIEMEVYKGLAA</sequence>